<keyword evidence="12" id="KW-0961">Cell wall biogenesis/degradation</keyword>
<comment type="catalytic activity">
    <reaction evidence="13">
        <text>Successive hydrolysis of beta-D-glucose units from the non-reducing ends of (1-&gt;3)-beta-D-glucans, releasing alpha-glucose.</text>
        <dbReference type="EC" id="3.2.1.58"/>
    </reaction>
</comment>
<sequence length="397" mass="45477">MFSKITISLIALGACSTIAWPYGEQKIRGVNLGSWLVLERWMNPTDSGVFAGLPESVTDEYALCEHLGYSAAEQRLRAHWNTWITEDHFAFWASTGLNHVRLPIGYWALDIQPGEPWVNGSWEYVVKAAEWSKKHNLQLSIDLHGAPGSQNGWDHSGRSGDIGFFTDENIQRAVNVIGRIAQWSIDFKDTVTIIQLINEPNLWDAYDYRLGRLKDYYGLAYKEVRKYNPDVVVAVSDAFIDAVNWYYFGELPEYHSVMLDIHMYQVFGDEWRDMTCAQHRDYPCTYHERLIEASSKLWTVVGEWSIATPGEFNCDEQGYFARQQIGAFEKAEGWFMWAHYNGQNMREWSFNHSFANNWINPAGDNSPQCPDQDSGASSFSFYLSLFGLSLLTLLTST</sequence>
<feature type="signal peptide" evidence="18">
    <location>
        <begin position="1"/>
        <end position="19"/>
    </location>
</feature>
<dbReference type="EC" id="3.2.1.58" evidence="15"/>
<evidence type="ECO:0000256" key="13">
    <source>
        <dbReference type="ARBA" id="ARBA00036824"/>
    </source>
</evidence>
<evidence type="ECO:0000256" key="3">
    <source>
        <dbReference type="ARBA" id="ARBA00022475"/>
    </source>
</evidence>
<dbReference type="GO" id="GO:0005886">
    <property type="term" value="C:plasma membrane"/>
    <property type="evidence" value="ECO:0007669"/>
    <property type="project" value="UniProtKB-SubCell"/>
</dbReference>
<comment type="caution">
    <text evidence="20">The sequence shown here is derived from an EMBL/GenBank/DDBJ whole genome shotgun (WGS) entry which is preliminary data.</text>
</comment>
<evidence type="ECO:0000313" key="21">
    <source>
        <dbReference type="Proteomes" id="UP001151699"/>
    </source>
</evidence>
<evidence type="ECO:0000256" key="15">
    <source>
        <dbReference type="ARBA" id="ARBA00038929"/>
    </source>
</evidence>
<comment type="subcellular location">
    <subcellularLocation>
        <location evidence="1">Cell membrane</location>
        <topology evidence="1">Single-pass type II membrane protein</topology>
    </subcellularLocation>
</comment>
<keyword evidence="7" id="KW-0735">Signal-anchor</keyword>
<evidence type="ECO:0000256" key="17">
    <source>
        <dbReference type="RuleBase" id="RU361153"/>
    </source>
</evidence>
<keyword evidence="21" id="KW-1185">Reference proteome</keyword>
<dbReference type="GO" id="GO:0004338">
    <property type="term" value="F:glucan exo-1,3-beta-glucosidase activity"/>
    <property type="evidence" value="ECO:0007669"/>
    <property type="project" value="UniProtKB-EC"/>
</dbReference>
<evidence type="ECO:0000256" key="18">
    <source>
        <dbReference type="SAM" id="SignalP"/>
    </source>
</evidence>
<evidence type="ECO:0000256" key="11">
    <source>
        <dbReference type="ARBA" id="ARBA00023295"/>
    </source>
</evidence>
<dbReference type="Proteomes" id="UP001151699">
    <property type="component" value="Chromosome C"/>
</dbReference>
<dbReference type="Pfam" id="PF00150">
    <property type="entry name" value="Cellulase"/>
    <property type="match status" value="1"/>
</dbReference>
<evidence type="ECO:0000256" key="7">
    <source>
        <dbReference type="ARBA" id="ARBA00022968"/>
    </source>
</evidence>
<keyword evidence="10" id="KW-0325">Glycoprotein</keyword>
<dbReference type="PANTHER" id="PTHR31297:SF34">
    <property type="entry name" value="GLUCAN 1,3-BETA-GLUCOSIDASE 2"/>
    <property type="match status" value="1"/>
</dbReference>
<dbReference type="GO" id="GO:0005576">
    <property type="term" value="C:extracellular region"/>
    <property type="evidence" value="ECO:0007669"/>
    <property type="project" value="TreeGrafter"/>
</dbReference>
<dbReference type="GO" id="GO:0009251">
    <property type="term" value="P:glucan catabolic process"/>
    <property type="evidence" value="ECO:0007669"/>
    <property type="project" value="TreeGrafter"/>
</dbReference>
<dbReference type="OrthoDB" id="1887033at2759"/>
<keyword evidence="8" id="KW-1133">Transmembrane helix</keyword>
<keyword evidence="3" id="KW-1003">Cell membrane</keyword>
<gene>
    <name evidence="20" type="primary">exgA_2</name>
    <name evidence="20" type="ORF">Bhyg_13434</name>
</gene>
<organism evidence="20 21">
    <name type="scientific">Pseudolycoriella hygida</name>
    <dbReference type="NCBI Taxonomy" id="35572"/>
    <lineage>
        <taxon>Eukaryota</taxon>
        <taxon>Metazoa</taxon>
        <taxon>Ecdysozoa</taxon>
        <taxon>Arthropoda</taxon>
        <taxon>Hexapoda</taxon>
        <taxon>Insecta</taxon>
        <taxon>Pterygota</taxon>
        <taxon>Neoptera</taxon>
        <taxon>Endopterygota</taxon>
        <taxon>Diptera</taxon>
        <taxon>Nematocera</taxon>
        <taxon>Sciaroidea</taxon>
        <taxon>Sciaridae</taxon>
        <taxon>Pseudolycoriella</taxon>
    </lineage>
</organism>
<evidence type="ECO:0000256" key="14">
    <source>
        <dbReference type="ARBA" id="ARBA00037126"/>
    </source>
</evidence>
<evidence type="ECO:0000256" key="8">
    <source>
        <dbReference type="ARBA" id="ARBA00022989"/>
    </source>
</evidence>
<reference evidence="20" key="1">
    <citation type="submission" date="2022-07" db="EMBL/GenBank/DDBJ databases">
        <authorList>
            <person name="Trinca V."/>
            <person name="Uliana J.V.C."/>
            <person name="Torres T.T."/>
            <person name="Ward R.J."/>
            <person name="Monesi N."/>
        </authorList>
    </citation>
    <scope>NUCLEOTIDE SEQUENCE</scope>
    <source>
        <strain evidence="20">HSMRA1968</strain>
        <tissue evidence="20">Whole embryos</tissue>
    </source>
</reference>
<evidence type="ECO:0000256" key="4">
    <source>
        <dbReference type="ARBA" id="ARBA00022692"/>
    </source>
</evidence>
<evidence type="ECO:0000256" key="6">
    <source>
        <dbReference type="ARBA" id="ARBA00022801"/>
    </source>
</evidence>
<dbReference type="GO" id="GO:0009986">
    <property type="term" value="C:cell surface"/>
    <property type="evidence" value="ECO:0007669"/>
    <property type="project" value="TreeGrafter"/>
</dbReference>
<evidence type="ECO:0000256" key="12">
    <source>
        <dbReference type="ARBA" id="ARBA00023316"/>
    </source>
</evidence>
<evidence type="ECO:0000313" key="20">
    <source>
        <dbReference type="EMBL" id="KAJ6634853.1"/>
    </source>
</evidence>
<evidence type="ECO:0000256" key="1">
    <source>
        <dbReference type="ARBA" id="ARBA00004401"/>
    </source>
</evidence>
<keyword evidence="9" id="KW-0472">Membrane</keyword>
<accession>A0A9Q0RWF1</accession>
<evidence type="ECO:0000259" key="19">
    <source>
        <dbReference type="Pfam" id="PF00150"/>
    </source>
</evidence>
<dbReference type="Gene3D" id="3.20.20.80">
    <property type="entry name" value="Glycosidases"/>
    <property type="match status" value="1"/>
</dbReference>
<keyword evidence="6 17" id="KW-0378">Hydrolase</keyword>
<dbReference type="InterPro" id="IPR017853">
    <property type="entry name" value="GH"/>
</dbReference>
<comment type="function">
    <text evidence="14">Glucosidase involved in the degradation of cellulosic biomass. Active on lichenan.</text>
</comment>
<dbReference type="GO" id="GO:0071555">
    <property type="term" value="P:cell wall organization"/>
    <property type="evidence" value="ECO:0007669"/>
    <property type="project" value="UniProtKB-KW"/>
</dbReference>
<dbReference type="SUPFAM" id="SSF51445">
    <property type="entry name" value="(Trans)glycosidases"/>
    <property type="match status" value="1"/>
</dbReference>
<dbReference type="PANTHER" id="PTHR31297">
    <property type="entry name" value="GLUCAN ENDO-1,6-BETA-GLUCOSIDASE B"/>
    <property type="match status" value="1"/>
</dbReference>
<feature type="domain" description="Glycoside hydrolase family 5" evidence="19">
    <location>
        <begin position="75"/>
        <end position="309"/>
    </location>
</feature>
<dbReference type="AlphaFoldDB" id="A0A9Q0RWF1"/>
<evidence type="ECO:0000256" key="5">
    <source>
        <dbReference type="ARBA" id="ARBA00022729"/>
    </source>
</evidence>
<name>A0A9Q0RWF1_9DIPT</name>
<dbReference type="InterPro" id="IPR001547">
    <property type="entry name" value="Glyco_hydro_5"/>
</dbReference>
<dbReference type="EMBL" id="WJQU01000004">
    <property type="protein sequence ID" value="KAJ6634853.1"/>
    <property type="molecule type" value="Genomic_DNA"/>
</dbReference>
<feature type="chain" id="PRO_5040371341" description="glucan 1,3-beta-glucosidase" evidence="18">
    <location>
        <begin position="20"/>
        <end position="397"/>
    </location>
</feature>
<evidence type="ECO:0000256" key="10">
    <source>
        <dbReference type="ARBA" id="ARBA00023180"/>
    </source>
</evidence>
<evidence type="ECO:0000256" key="9">
    <source>
        <dbReference type="ARBA" id="ARBA00023136"/>
    </source>
</evidence>
<proteinExistence type="inferred from homology"/>
<dbReference type="InterPro" id="IPR050386">
    <property type="entry name" value="Glycosyl_hydrolase_5"/>
</dbReference>
<protein>
    <recommendedName>
        <fullName evidence="15">glucan 1,3-beta-glucosidase</fullName>
        <ecNumber evidence="15">3.2.1.58</ecNumber>
    </recommendedName>
    <alternativeName>
        <fullName evidence="16">Exo-1,3-beta-glucanase D</fullName>
    </alternativeName>
</protein>
<evidence type="ECO:0000256" key="2">
    <source>
        <dbReference type="ARBA" id="ARBA00005641"/>
    </source>
</evidence>
<keyword evidence="4" id="KW-0812">Transmembrane</keyword>
<comment type="similarity">
    <text evidence="2 17">Belongs to the glycosyl hydrolase 5 (cellulase A) family.</text>
</comment>
<evidence type="ECO:0000256" key="16">
    <source>
        <dbReference type="ARBA" id="ARBA00041260"/>
    </source>
</evidence>
<keyword evidence="5 18" id="KW-0732">Signal</keyword>
<dbReference type="PROSITE" id="PS51257">
    <property type="entry name" value="PROKAR_LIPOPROTEIN"/>
    <property type="match status" value="1"/>
</dbReference>
<keyword evidence="11 17" id="KW-0326">Glycosidase</keyword>